<protein>
    <submittedName>
        <fullName evidence="10">Multiple sugar transport system substrate-binding protein</fullName>
    </submittedName>
</protein>
<keyword evidence="8" id="KW-0449">Lipoprotein</keyword>
<dbReference type="CDD" id="cd07377">
    <property type="entry name" value="WHTH_GntR"/>
    <property type="match status" value="1"/>
</dbReference>
<dbReference type="InterPro" id="IPR006059">
    <property type="entry name" value="SBP"/>
</dbReference>
<dbReference type="PRINTS" id="PR00035">
    <property type="entry name" value="HTHGNTR"/>
</dbReference>
<dbReference type="SMART" id="SM00345">
    <property type="entry name" value="HTH_GNTR"/>
    <property type="match status" value="1"/>
</dbReference>
<dbReference type="SUPFAM" id="SSF53850">
    <property type="entry name" value="Periplasmic binding protein-like II"/>
    <property type="match status" value="1"/>
</dbReference>
<keyword evidence="7" id="KW-0804">Transcription</keyword>
<dbReference type="AlphaFoldDB" id="A0A1H8E2L9"/>
<evidence type="ECO:0000256" key="5">
    <source>
        <dbReference type="ARBA" id="ARBA00023136"/>
    </source>
</evidence>
<dbReference type="SUPFAM" id="SSF46785">
    <property type="entry name" value="Winged helix' DNA-binding domain"/>
    <property type="match status" value="1"/>
</dbReference>
<sequence length="461" mass="52799">MRREQEFRYLKLANILREQILSGYIKPGEFLLSENQLCRYYGLSRTSVRKSLDELLKEGLIVKKVGQGTMVSPDLVIQENRRKVLRILAPSPSFFVDNGMAVIIETFLKEHPYADVKLLSLPSFYFWESIRASSEMGLEPDLVLVSDRHFAEIDHLDAFMDLKPPLTNSLREMVPKVLNAFRSGKSIKAVPVTFSTIFLAYNPELFAKFRVQEPSPDWSRQDFIDAAKKLTRDTNGDGILDLYGISLSSSFHRWPVFALQNGIDFQNPQTDSDRLLATLNFLHDLLYRFRVATIFQTEPNRINSDAFIRQKSAMVLTSTLEMAGWRSEKLTFEPRIATLPFGNQKSTLLLANAFMIPSTCRSKDLALAFIETALRPEVQEMMSQKAHFLSVLKPVNERVWAPPFRELINITAQGMDHNYFLHEMFSDSGVMDELETEMKLFWAGLESADAFKDTLLRILGK</sequence>
<evidence type="ECO:0000313" key="10">
    <source>
        <dbReference type="EMBL" id="SEN13712.1"/>
    </source>
</evidence>
<gene>
    <name evidence="10" type="ORF">SAMN05444955_106100</name>
</gene>
<evidence type="ECO:0000256" key="6">
    <source>
        <dbReference type="ARBA" id="ARBA00023139"/>
    </source>
</evidence>
<evidence type="ECO:0000256" key="8">
    <source>
        <dbReference type="ARBA" id="ARBA00023288"/>
    </source>
</evidence>
<dbReference type="PROSITE" id="PS50949">
    <property type="entry name" value="HTH_GNTR"/>
    <property type="match status" value="1"/>
</dbReference>
<dbReference type="InterPro" id="IPR000524">
    <property type="entry name" value="Tscrpt_reg_HTH_GntR"/>
</dbReference>
<organism evidence="10 11">
    <name type="scientific">Lihuaxuella thermophila</name>
    <dbReference type="NCBI Taxonomy" id="1173111"/>
    <lineage>
        <taxon>Bacteria</taxon>
        <taxon>Bacillati</taxon>
        <taxon>Bacillota</taxon>
        <taxon>Bacilli</taxon>
        <taxon>Bacillales</taxon>
        <taxon>Thermoactinomycetaceae</taxon>
        <taxon>Lihuaxuella</taxon>
    </lineage>
</organism>
<keyword evidence="2" id="KW-0732">Signal</keyword>
<proteinExistence type="predicted"/>
<evidence type="ECO:0000256" key="3">
    <source>
        <dbReference type="ARBA" id="ARBA00023015"/>
    </source>
</evidence>
<dbReference type="RefSeq" id="WP_089967204.1">
    <property type="nucleotide sequence ID" value="NZ_FOCQ01000006.1"/>
</dbReference>
<keyword evidence="1" id="KW-1003">Cell membrane</keyword>
<dbReference type="Gene3D" id="1.10.10.10">
    <property type="entry name" value="Winged helix-like DNA-binding domain superfamily/Winged helix DNA-binding domain"/>
    <property type="match status" value="1"/>
</dbReference>
<accession>A0A1H8E2L9</accession>
<dbReference type="Gene3D" id="3.40.190.10">
    <property type="entry name" value="Periplasmic binding protein-like II"/>
    <property type="match status" value="1"/>
</dbReference>
<dbReference type="GO" id="GO:0003700">
    <property type="term" value="F:DNA-binding transcription factor activity"/>
    <property type="evidence" value="ECO:0007669"/>
    <property type="project" value="InterPro"/>
</dbReference>
<dbReference type="InterPro" id="IPR050490">
    <property type="entry name" value="Bact_solute-bd_prot1"/>
</dbReference>
<dbReference type="GO" id="GO:0003677">
    <property type="term" value="F:DNA binding"/>
    <property type="evidence" value="ECO:0007669"/>
    <property type="project" value="UniProtKB-KW"/>
</dbReference>
<evidence type="ECO:0000313" key="11">
    <source>
        <dbReference type="Proteomes" id="UP000199695"/>
    </source>
</evidence>
<evidence type="ECO:0000256" key="7">
    <source>
        <dbReference type="ARBA" id="ARBA00023163"/>
    </source>
</evidence>
<keyword evidence="11" id="KW-1185">Reference proteome</keyword>
<dbReference type="PANTHER" id="PTHR43649">
    <property type="entry name" value="ARABINOSE-BINDING PROTEIN-RELATED"/>
    <property type="match status" value="1"/>
</dbReference>
<dbReference type="Proteomes" id="UP000199695">
    <property type="component" value="Unassembled WGS sequence"/>
</dbReference>
<keyword evidence="3" id="KW-0805">Transcription regulation</keyword>
<name>A0A1H8E2L9_9BACL</name>
<dbReference type="PANTHER" id="PTHR43649:SF33">
    <property type="entry name" value="POLYGALACTURONAN_RHAMNOGALACTURONAN-BINDING PROTEIN YTCQ"/>
    <property type="match status" value="1"/>
</dbReference>
<keyword evidence="5" id="KW-0472">Membrane</keyword>
<dbReference type="OrthoDB" id="2374506at2"/>
<dbReference type="InterPro" id="IPR036388">
    <property type="entry name" value="WH-like_DNA-bd_sf"/>
</dbReference>
<dbReference type="Pfam" id="PF00392">
    <property type="entry name" value="GntR"/>
    <property type="match status" value="1"/>
</dbReference>
<keyword evidence="6" id="KW-0564">Palmitate</keyword>
<evidence type="ECO:0000256" key="2">
    <source>
        <dbReference type="ARBA" id="ARBA00022729"/>
    </source>
</evidence>
<evidence type="ECO:0000259" key="9">
    <source>
        <dbReference type="PROSITE" id="PS50949"/>
    </source>
</evidence>
<dbReference type="InterPro" id="IPR036390">
    <property type="entry name" value="WH_DNA-bd_sf"/>
</dbReference>
<evidence type="ECO:0000256" key="4">
    <source>
        <dbReference type="ARBA" id="ARBA00023125"/>
    </source>
</evidence>
<dbReference type="Pfam" id="PF13416">
    <property type="entry name" value="SBP_bac_8"/>
    <property type="match status" value="1"/>
</dbReference>
<reference evidence="10 11" key="1">
    <citation type="submission" date="2016-10" db="EMBL/GenBank/DDBJ databases">
        <authorList>
            <person name="de Groot N.N."/>
        </authorList>
    </citation>
    <scope>NUCLEOTIDE SEQUENCE [LARGE SCALE GENOMIC DNA]</scope>
    <source>
        <strain evidence="10 11">DSM 46701</strain>
    </source>
</reference>
<evidence type="ECO:0000256" key="1">
    <source>
        <dbReference type="ARBA" id="ARBA00022475"/>
    </source>
</evidence>
<dbReference type="STRING" id="1173111.SAMN05444955_106100"/>
<dbReference type="EMBL" id="FOCQ01000006">
    <property type="protein sequence ID" value="SEN13712.1"/>
    <property type="molecule type" value="Genomic_DNA"/>
</dbReference>
<keyword evidence="10" id="KW-0762">Sugar transport</keyword>
<keyword evidence="4" id="KW-0238">DNA-binding</keyword>
<keyword evidence="10" id="KW-0813">Transport</keyword>
<feature type="domain" description="HTH gntR-type" evidence="9">
    <location>
        <begin position="6"/>
        <end position="74"/>
    </location>
</feature>